<keyword evidence="3 7" id="KW-0067">ATP-binding</keyword>
<keyword evidence="6" id="KW-0206">Cytoskeleton</keyword>
<keyword evidence="5 7" id="KW-0505">Motor protein</keyword>
<accession>A0AAF3FCF9</accession>
<dbReference type="GO" id="GO:0008017">
    <property type="term" value="F:microtubule binding"/>
    <property type="evidence" value="ECO:0007669"/>
    <property type="project" value="InterPro"/>
</dbReference>
<evidence type="ECO:0000256" key="2">
    <source>
        <dbReference type="ARBA" id="ARBA00022741"/>
    </source>
</evidence>
<dbReference type="PRINTS" id="PR00380">
    <property type="entry name" value="KINESINHEAVY"/>
</dbReference>
<dbReference type="PANTHER" id="PTHR47968">
    <property type="entry name" value="CENTROMERE PROTEIN E"/>
    <property type="match status" value="1"/>
</dbReference>
<dbReference type="Gene3D" id="1.10.287.1490">
    <property type="match status" value="1"/>
</dbReference>
<dbReference type="Gene3D" id="3.40.850.10">
    <property type="entry name" value="Kinesin motor domain"/>
    <property type="match status" value="1"/>
</dbReference>
<dbReference type="SUPFAM" id="SSF52540">
    <property type="entry name" value="P-loop containing nucleoside triphosphate hydrolases"/>
    <property type="match status" value="1"/>
</dbReference>
<evidence type="ECO:0000256" key="5">
    <source>
        <dbReference type="ARBA" id="ARBA00023175"/>
    </source>
</evidence>
<evidence type="ECO:0000256" key="1">
    <source>
        <dbReference type="ARBA" id="ARBA00004245"/>
    </source>
</evidence>
<dbReference type="GO" id="GO:0005524">
    <property type="term" value="F:ATP binding"/>
    <property type="evidence" value="ECO:0007669"/>
    <property type="project" value="UniProtKB-UniRule"/>
</dbReference>
<dbReference type="PROSITE" id="PS00411">
    <property type="entry name" value="KINESIN_MOTOR_1"/>
    <property type="match status" value="1"/>
</dbReference>
<evidence type="ECO:0000313" key="11">
    <source>
        <dbReference type="Proteomes" id="UP000887575"/>
    </source>
</evidence>
<dbReference type="InterPro" id="IPR036961">
    <property type="entry name" value="Kinesin_motor_dom_sf"/>
</dbReference>
<comment type="subcellular location">
    <subcellularLocation>
        <location evidence="1">Cytoplasm</location>
        <location evidence="1">Cytoskeleton</location>
    </subcellularLocation>
</comment>
<feature type="region of interest" description="Disordered" evidence="9">
    <location>
        <begin position="896"/>
        <end position="915"/>
    </location>
</feature>
<dbReference type="InterPro" id="IPR027417">
    <property type="entry name" value="P-loop_NTPase"/>
</dbReference>
<feature type="domain" description="Kinesin motor" evidence="10">
    <location>
        <begin position="3"/>
        <end position="307"/>
    </location>
</feature>
<feature type="coiled-coil region" evidence="8">
    <location>
        <begin position="596"/>
        <end position="623"/>
    </location>
</feature>
<dbReference type="Pfam" id="PF00225">
    <property type="entry name" value="Kinesin"/>
    <property type="match status" value="1"/>
</dbReference>
<feature type="coiled-coil region" evidence="8">
    <location>
        <begin position="693"/>
        <end position="760"/>
    </location>
</feature>
<dbReference type="PROSITE" id="PS50067">
    <property type="entry name" value="KINESIN_MOTOR_2"/>
    <property type="match status" value="1"/>
</dbReference>
<dbReference type="Proteomes" id="UP000887575">
    <property type="component" value="Unassembled WGS sequence"/>
</dbReference>
<proteinExistence type="inferred from homology"/>
<dbReference type="InterPro" id="IPR001752">
    <property type="entry name" value="Kinesin_motor_dom"/>
</dbReference>
<evidence type="ECO:0000256" key="6">
    <source>
        <dbReference type="ARBA" id="ARBA00023212"/>
    </source>
</evidence>
<feature type="binding site" evidence="7">
    <location>
        <begin position="76"/>
        <end position="83"/>
    </location>
    <ligand>
        <name>ATP</name>
        <dbReference type="ChEBI" id="CHEBI:30616"/>
    </ligand>
</feature>
<evidence type="ECO:0000256" key="7">
    <source>
        <dbReference type="PROSITE-ProRule" id="PRU00283"/>
    </source>
</evidence>
<feature type="coiled-coil region" evidence="8">
    <location>
        <begin position="505"/>
        <end position="539"/>
    </location>
</feature>
<evidence type="ECO:0000256" key="8">
    <source>
        <dbReference type="SAM" id="Coils"/>
    </source>
</evidence>
<dbReference type="GO" id="GO:0007018">
    <property type="term" value="P:microtubule-based movement"/>
    <property type="evidence" value="ECO:0007669"/>
    <property type="project" value="InterPro"/>
</dbReference>
<keyword evidence="11" id="KW-1185">Reference proteome</keyword>
<dbReference type="SMART" id="SM00129">
    <property type="entry name" value="KISc"/>
    <property type="match status" value="1"/>
</dbReference>
<keyword evidence="6" id="KW-0963">Cytoplasm</keyword>
<protein>
    <submittedName>
        <fullName evidence="12">Kinesin-like protein</fullName>
    </submittedName>
</protein>
<keyword evidence="4 8" id="KW-0175">Coiled coil</keyword>
<dbReference type="AlphaFoldDB" id="A0AAF3FCF9"/>
<organism evidence="11 12">
    <name type="scientific">Mesorhabditis belari</name>
    <dbReference type="NCBI Taxonomy" id="2138241"/>
    <lineage>
        <taxon>Eukaryota</taxon>
        <taxon>Metazoa</taxon>
        <taxon>Ecdysozoa</taxon>
        <taxon>Nematoda</taxon>
        <taxon>Chromadorea</taxon>
        <taxon>Rhabditida</taxon>
        <taxon>Rhabditina</taxon>
        <taxon>Rhabditomorpha</taxon>
        <taxon>Rhabditoidea</taxon>
        <taxon>Rhabditidae</taxon>
        <taxon>Mesorhabditinae</taxon>
        <taxon>Mesorhabditis</taxon>
    </lineage>
</organism>
<dbReference type="InterPro" id="IPR027640">
    <property type="entry name" value="Kinesin-like_fam"/>
</dbReference>
<evidence type="ECO:0000313" key="12">
    <source>
        <dbReference type="WBParaSite" id="MBELARI_LOCUS4622"/>
    </source>
</evidence>
<evidence type="ECO:0000256" key="4">
    <source>
        <dbReference type="ARBA" id="ARBA00023054"/>
    </source>
</evidence>
<dbReference type="GO" id="GO:0005856">
    <property type="term" value="C:cytoskeleton"/>
    <property type="evidence" value="ECO:0007669"/>
    <property type="project" value="UniProtKB-SubCell"/>
</dbReference>
<keyword evidence="2 7" id="KW-0547">Nucleotide-binding</keyword>
<dbReference type="GO" id="GO:0003777">
    <property type="term" value="F:microtubule motor activity"/>
    <property type="evidence" value="ECO:0007669"/>
    <property type="project" value="InterPro"/>
</dbReference>
<reference evidence="12" key="1">
    <citation type="submission" date="2024-02" db="UniProtKB">
        <authorList>
            <consortium name="WormBaseParasite"/>
        </authorList>
    </citation>
    <scope>IDENTIFICATION</scope>
</reference>
<dbReference type="PANTHER" id="PTHR47968:SF75">
    <property type="entry name" value="CENTROMERE-ASSOCIATED PROTEIN E"/>
    <property type="match status" value="1"/>
</dbReference>
<dbReference type="WBParaSite" id="MBELARI_LOCUS4622">
    <property type="protein sequence ID" value="MBELARI_LOCUS4622"/>
    <property type="gene ID" value="MBELARI_LOCUS4622"/>
</dbReference>
<comment type="similarity">
    <text evidence="7">Belongs to the TRAFAC class myosin-kinesin ATPase superfamily. Kinesin family.</text>
</comment>
<evidence type="ECO:0000256" key="3">
    <source>
        <dbReference type="ARBA" id="ARBA00022840"/>
    </source>
</evidence>
<evidence type="ECO:0000256" key="9">
    <source>
        <dbReference type="SAM" id="MobiDB-lite"/>
    </source>
</evidence>
<dbReference type="InterPro" id="IPR019821">
    <property type="entry name" value="Kinesin_motor_CS"/>
</dbReference>
<evidence type="ECO:0000259" key="10">
    <source>
        <dbReference type="PROSITE" id="PS50067"/>
    </source>
</evidence>
<sequence>MENIEVACRVKPSSSAVEQKWTLNMEEKNLTTDNGITVQFDHVYDAASKTEQLMANLKQKVDRVIEGYNLCIAAYGRSGSGKTHTICGTDASPGLMQMIVKYIIQKLTDQTQRTYLISAMLFEVYNEHVYDLLASKSDNEFKLQEGGQGCVSLKGAVSHQITALEGLDAVLRIGMTQRRTGVTNFNERSSRSHLVLHLAIEGARPDGDTLLSHIQLVDLAGSEGADASNVATRREEGRNINRSLISFVRVVNSLGSGKHVPYRESKLTRLLQQSLTNAQVTLICTVDLKDDEATTSTLNFAKSAKCIKVQLHKTKLEGVGEIQRLQNLLREREQELTALKIQKASVASQEEHKQKIEEIKKFFLTGSTNEKVVRKVDRRASWAGNWQTLDKRTCPFEDPILDQQPKRLNVLDEMETENPEEEKEIPERAEPMDNFKFQQADVASQCTLEIESVEEIRQKMVQALREEQPIEPIDSSPSNDTNAISELRKDLALADEKIQGRESVIAHLEEEKKSLLSRIERLQAKLLNKENFEEQLKSRLQDVRGQHFEQSQRLEKSTAEQKSLRDKVCLQEKEIAAMNEETKRLQQQFTACSHEMSELKHALEKSEREKNAWLRELQATDVKHQAEMNDYIKKYQEVSKQLDQGSSSKNMDAISNKENKKWVHDNKEYESPEQLLQRLDVLEKEKISGTQMYRKLKADFAAARKQLEVMAETAINSDDTKKWIVNMKEYSSCEELVERIKDLEKQKELGIHKYDQLKERLQQLEKPIKEVSYSQEMKSPTKKRSTFKLLTSCFPYVGKKSTMTMGTPYRPEKPRRKENGVEVADQTEIPRGTPILASIKRTPSHSMITELDFDEKIEAPRYERKRSMSLVEGIAEMELSRAGITPNLGKQTLKTGEKRPTLVPPNTPISPINTNRASYHSALSGRGYPRGYSTPRAGSAIHLVKKLDESSICLAPGEHPNFDLSELSPNTFETLNFSASIDRAAQRVLEKDKENRDDDEEPTPTIKQFPSHVHFRNHF</sequence>
<name>A0AAF3FCF9_9BILA</name>
<feature type="region of interest" description="Disordered" evidence="9">
    <location>
        <begin position="987"/>
        <end position="1019"/>
    </location>
</feature>
<feature type="compositionally biased region" description="Basic and acidic residues" evidence="9">
    <location>
        <begin position="987"/>
        <end position="996"/>
    </location>
</feature>